<dbReference type="PANTHER" id="PTHR11492:SF8">
    <property type="entry name" value="NUCLEAR FACTOR I, ISOFORM B"/>
    <property type="match status" value="1"/>
</dbReference>
<dbReference type="InterPro" id="IPR000647">
    <property type="entry name" value="CTF/NFI"/>
</dbReference>
<dbReference type="Pfam" id="PF03165">
    <property type="entry name" value="MH1"/>
    <property type="match status" value="1"/>
</dbReference>
<feature type="compositionally biased region" description="Low complexity" evidence="9">
    <location>
        <begin position="80"/>
        <end position="89"/>
    </location>
</feature>
<feature type="domain" description="CTF/NF-I" evidence="10">
    <location>
        <begin position="209"/>
        <end position="402"/>
    </location>
</feature>
<keyword evidence="8" id="KW-0175">Coiled coil</keyword>
<feature type="compositionally biased region" description="Low complexity" evidence="9">
    <location>
        <begin position="485"/>
        <end position="497"/>
    </location>
</feature>
<evidence type="ECO:0000256" key="3">
    <source>
        <dbReference type="ARBA" id="ARBA00023015"/>
    </source>
</evidence>
<evidence type="ECO:0000256" key="5">
    <source>
        <dbReference type="ARBA" id="ARBA00023159"/>
    </source>
</evidence>
<evidence type="ECO:0000256" key="7">
    <source>
        <dbReference type="ARBA" id="ARBA00023242"/>
    </source>
</evidence>
<dbReference type="EMBL" id="CAXLJM020000062">
    <property type="protein sequence ID" value="CAL8120457.1"/>
    <property type="molecule type" value="Genomic_DNA"/>
</dbReference>
<keyword evidence="12" id="KW-1185">Reference proteome</keyword>
<feature type="compositionally biased region" description="Low complexity" evidence="9">
    <location>
        <begin position="854"/>
        <end position="896"/>
    </location>
</feature>
<dbReference type="InterPro" id="IPR020604">
    <property type="entry name" value="CTF/NFI_DNA-bd-dom"/>
</dbReference>
<comment type="subcellular location">
    <subcellularLocation>
        <location evidence="1">Nucleus</location>
    </subcellularLocation>
</comment>
<evidence type="ECO:0000259" key="10">
    <source>
        <dbReference type="PROSITE" id="PS51080"/>
    </source>
</evidence>
<keyword evidence="2" id="KW-0235">DNA replication</keyword>
<gene>
    <name evidence="11" type="ORF">ODALV1_LOCUS18990</name>
</gene>
<sequence length="896" mass="95238">MWHRDSQGVSMECGGNNRRLVVKQEVSDIPVDCEGVEKLRDRFNSSSSPSKYSSQGLVHSSPGVLGLTSDNEMYQGDSRAGASSQNSGNCSGGGGVNATSSATTPISSSSTFSTSTNGGCTSASGASNASETPSASSSSNSTSDSSSTTNGCVSNNGLNSIMSSSVGGATTSSISSNEGVLNSRLDGKHLEIPRNIPPPYAPRRPKIPLMNWNHVPSDEFHPFIEALLPFVKSFSYTWFNLQAAKRKYFKKHEKRMSLEEERRCKEELLAEKVEVKQKWASRLLGKLRKDITQECREDFVLSITGKKPAMCVLSNPDQKGKMRRIDCLRQADKVWRLDLVMVILFKAIPLESTDGERLEKSHECLHPGLCVNPYHINVSVRELDLYLANFINSHEIISGMCDNNNEKDEERGFKGYPHNPYNGVVCNDTILATGVFSSKELWRLSKGPNGLQPTIKIENTGSYYCNSYTPPGPDHSVLMGSGTYSPLALPRSLPSPTSEHRSKRRRLSSEEDPLDVGGGRDKNNEVTYYGQSPASLSSQASWHSEVDHGLSQHTTVTTLGSSSLTGGSGGATYYHADTSHEHHGSPAKYHENGHDTFSDFVTLVCQEAQSTGSQSGNSRVSSKLSAYYGSSMLPPPPPPTAPMARPVTIIRSTEMGGSSGLGTSPPASNTPPLNSSDSTGGARESRGGQLSPGSQGSDSSSSSRFSVSRDYSLSHLHSQSSGQFFSYSNINPVSGMSGVISPTNLSLFPSGSGGSGSGRNPTARSTPLPRWNTPFINLDENIDYTMVSPLMPGPSEPNTATLIDDERYFSVVVHGGDGLDGSAAGGSGGGPSGAHLGAGPHSGSGPSSSPPPQQTQQPSASPPRITSTPNNTNHANSTNNSNTNNSNGNSSSGQKS</sequence>
<feature type="region of interest" description="Disordered" evidence="9">
    <location>
        <begin position="653"/>
        <end position="705"/>
    </location>
</feature>
<feature type="region of interest" description="Disordered" evidence="9">
    <location>
        <begin position="820"/>
        <end position="896"/>
    </location>
</feature>
<feature type="region of interest" description="Disordered" evidence="9">
    <location>
        <begin position="750"/>
        <end position="772"/>
    </location>
</feature>
<evidence type="ECO:0000256" key="6">
    <source>
        <dbReference type="ARBA" id="ARBA00023163"/>
    </source>
</evidence>
<feature type="compositionally biased region" description="Low complexity" evidence="9">
    <location>
        <begin position="45"/>
        <end position="54"/>
    </location>
</feature>
<feature type="region of interest" description="Disordered" evidence="9">
    <location>
        <begin position="41"/>
        <end position="151"/>
    </location>
</feature>
<feature type="coiled-coil region" evidence="8">
    <location>
        <begin position="241"/>
        <end position="278"/>
    </location>
</feature>
<keyword evidence="3" id="KW-0805">Transcription regulation</keyword>
<evidence type="ECO:0000313" key="11">
    <source>
        <dbReference type="EMBL" id="CAL8120457.1"/>
    </source>
</evidence>
<proteinExistence type="predicted"/>
<dbReference type="InterPro" id="IPR019548">
    <property type="entry name" value="CTF/NFI_DNA-bd_N"/>
</dbReference>
<keyword evidence="4" id="KW-0238">DNA-binding</keyword>
<feature type="compositionally biased region" description="Low complexity" evidence="9">
    <location>
        <begin position="97"/>
        <end position="150"/>
    </location>
</feature>
<evidence type="ECO:0000256" key="1">
    <source>
        <dbReference type="ARBA" id="ARBA00004123"/>
    </source>
</evidence>
<feature type="region of interest" description="Disordered" evidence="9">
    <location>
        <begin position="476"/>
        <end position="529"/>
    </location>
</feature>
<feature type="compositionally biased region" description="Gly residues" evidence="9">
    <location>
        <begin position="820"/>
        <end position="832"/>
    </location>
</feature>
<dbReference type="SMART" id="SM00523">
    <property type="entry name" value="DWA"/>
    <property type="match status" value="1"/>
</dbReference>
<evidence type="ECO:0000256" key="8">
    <source>
        <dbReference type="SAM" id="Coils"/>
    </source>
</evidence>
<feature type="compositionally biased region" description="Low complexity" evidence="9">
    <location>
        <begin position="833"/>
        <end position="847"/>
    </location>
</feature>
<evidence type="ECO:0000256" key="2">
    <source>
        <dbReference type="ARBA" id="ARBA00022705"/>
    </source>
</evidence>
<dbReference type="PANTHER" id="PTHR11492">
    <property type="entry name" value="NUCLEAR FACTOR I"/>
    <property type="match status" value="1"/>
</dbReference>
<keyword evidence="5" id="KW-0010">Activator</keyword>
<dbReference type="PROSITE" id="PS51080">
    <property type="entry name" value="CTF_NFI_2"/>
    <property type="match status" value="1"/>
</dbReference>
<dbReference type="InterPro" id="IPR003619">
    <property type="entry name" value="MAD_homology1_Dwarfin-type"/>
</dbReference>
<name>A0ABP1R9W3_9HEXA</name>
<feature type="compositionally biased region" description="Polar residues" evidence="9">
    <location>
        <begin position="661"/>
        <end position="679"/>
    </location>
</feature>
<dbReference type="Pfam" id="PF10524">
    <property type="entry name" value="NfI_DNAbd_pre-N"/>
    <property type="match status" value="1"/>
</dbReference>
<evidence type="ECO:0000313" key="12">
    <source>
        <dbReference type="Proteomes" id="UP001642540"/>
    </source>
</evidence>
<comment type="caution">
    <text evidence="11">The sequence shown here is derived from an EMBL/GenBank/DDBJ whole genome shotgun (WGS) entry which is preliminary data.</text>
</comment>
<feature type="compositionally biased region" description="Low complexity" evidence="9">
    <location>
        <begin position="687"/>
        <end position="705"/>
    </location>
</feature>
<protein>
    <recommendedName>
        <fullName evidence="10">CTF/NF-I domain-containing protein</fullName>
    </recommendedName>
</protein>
<reference evidence="11 12" key="1">
    <citation type="submission" date="2024-08" db="EMBL/GenBank/DDBJ databases">
        <authorList>
            <person name="Cucini C."/>
            <person name="Frati F."/>
        </authorList>
    </citation>
    <scope>NUCLEOTIDE SEQUENCE [LARGE SCALE GENOMIC DNA]</scope>
</reference>
<keyword evidence="7" id="KW-0539">Nucleus</keyword>
<evidence type="ECO:0000256" key="9">
    <source>
        <dbReference type="SAM" id="MobiDB-lite"/>
    </source>
</evidence>
<accession>A0ABP1R9W3</accession>
<organism evidence="11 12">
    <name type="scientific">Orchesella dallaii</name>
    <dbReference type="NCBI Taxonomy" id="48710"/>
    <lineage>
        <taxon>Eukaryota</taxon>
        <taxon>Metazoa</taxon>
        <taxon>Ecdysozoa</taxon>
        <taxon>Arthropoda</taxon>
        <taxon>Hexapoda</taxon>
        <taxon>Collembola</taxon>
        <taxon>Entomobryomorpha</taxon>
        <taxon>Entomobryoidea</taxon>
        <taxon>Orchesellidae</taxon>
        <taxon>Orchesellinae</taxon>
        <taxon>Orchesella</taxon>
    </lineage>
</organism>
<keyword evidence="6" id="KW-0804">Transcription</keyword>
<dbReference type="Proteomes" id="UP001642540">
    <property type="component" value="Unassembled WGS sequence"/>
</dbReference>
<evidence type="ECO:0000256" key="4">
    <source>
        <dbReference type="ARBA" id="ARBA00023125"/>
    </source>
</evidence>